<evidence type="ECO:0000256" key="3">
    <source>
        <dbReference type="ARBA" id="ARBA00022679"/>
    </source>
</evidence>
<sequence>MTSLIFPDWPQPENIGSCSTLREGGISQSPYNSLNLGTHVGDKLSDVEENRRRLCQQAQLPEMPLWLEQVHGTHVVTLNAETNNEVQGDALYTSTVKKVCAIMTADCLPVLFTTLDGTEVGAAHAGWRGLCHGVLQNTLAKFKAPKHQIMAWLGPAIGPTAFEVGSEVRLAFIEKNKAFDPAFIPHNGKYLANIYMLARIILQENGVTQIYGGNFCTVTEKSRFFSYRREQITGRMASLIWIK</sequence>
<dbReference type="InterPro" id="IPR038371">
    <property type="entry name" value="Cu_polyphenol_OxRdtase_sf"/>
</dbReference>
<comment type="catalytic activity">
    <reaction evidence="9">
        <text>S-methyl-5'-thioadenosine + phosphate = 5-(methylsulfanyl)-alpha-D-ribose 1-phosphate + adenine</text>
        <dbReference type="Rhea" id="RHEA:11852"/>
        <dbReference type="ChEBI" id="CHEBI:16708"/>
        <dbReference type="ChEBI" id="CHEBI:17509"/>
        <dbReference type="ChEBI" id="CHEBI:43474"/>
        <dbReference type="ChEBI" id="CHEBI:58533"/>
        <dbReference type="EC" id="2.4.2.28"/>
    </reaction>
    <physiologicalReaction direction="left-to-right" evidence="9">
        <dbReference type="Rhea" id="RHEA:11853"/>
    </physiologicalReaction>
</comment>
<evidence type="ECO:0000256" key="10">
    <source>
        <dbReference type="RuleBase" id="RU361274"/>
    </source>
</evidence>
<keyword evidence="4" id="KW-0479">Metal-binding</keyword>
<dbReference type="SUPFAM" id="SSF64438">
    <property type="entry name" value="CNF1/YfiH-like putative cysteine hydrolases"/>
    <property type="match status" value="1"/>
</dbReference>
<dbReference type="Gene3D" id="3.60.140.10">
    <property type="entry name" value="CNF1/YfiH-like putative cysteine hydrolases"/>
    <property type="match status" value="1"/>
</dbReference>
<dbReference type="NCBIfam" id="NF007998">
    <property type="entry name" value="PRK10723.1"/>
    <property type="match status" value="1"/>
</dbReference>
<proteinExistence type="inferred from homology"/>
<dbReference type="Proteomes" id="UP000183920">
    <property type="component" value="Unassembled WGS sequence"/>
</dbReference>
<keyword evidence="5" id="KW-0378">Hydrolase</keyword>
<dbReference type="CDD" id="cd16833">
    <property type="entry name" value="YfiH"/>
    <property type="match status" value="1"/>
</dbReference>
<dbReference type="InterPro" id="IPR003730">
    <property type="entry name" value="Cu_polyphenol_OxRdtase"/>
</dbReference>
<dbReference type="Pfam" id="PF02578">
    <property type="entry name" value="Cu-oxidase_4"/>
    <property type="match status" value="1"/>
</dbReference>
<keyword evidence="6" id="KW-0862">Zinc</keyword>
<keyword evidence="3" id="KW-0808">Transferase</keyword>
<dbReference type="PANTHER" id="PTHR30616">
    <property type="entry name" value="UNCHARACTERIZED PROTEIN YFIH"/>
    <property type="match status" value="1"/>
</dbReference>
<comment type="catalytic activity">
    <reaction evidence="1">
        <text>inosine + phosphate = alpha-D-ribose 1-phosphate + hypoxanthine</text>
        <dbReference type="Rhea" id="RHEA:27646"/>
        <dbReference type="ChEBI" id="CHEBI:17368"/>
        <dbReference type="ChEBI" id="CHEBI:17596"/>
        <dbReference type="ChEBI" id="CHEBI:43474"/>
        <dbReference type="ChEBI" id="CHEBI:57720"/>
        <dbReference type="EC" id="2.4.2.1"/>
    </reaction>
    <physiologicalReaction direction="left-to-right" evidence="1">
        <dbReference type="Rhea" id="RHEA:27647"/>
    </physiologicalReaction>
</comment>
<evidence type="ECO:0000256" key="6">
    <source>
        <dbReference type="ARBA" id="ARBA00022833"/>
    </source>
</evidence>
<organism evidence="11 12">
    <name type="scientific">Proteus penneri</name>
    <dbReference type="NCBI Taxonomy" id="102862"/>
    <lineage>
        <taxon>Bacteria</taxon>
        <taxon>Pseudomonadati</taxon>
        <taxon>Pseudomonadota</taxon>
        <taxon>Gammaproteobacteria</taxon>
        <taxon>Enterobacterales</taxon>
        <taxon>Morganellaceae</taxon>
        <taxon>Proteus</taxon>
    </lineage>
</organism>
<comment type="catalytic activity">
    <reaction evidence="8">
        <text>adenosine + phosphate = alpha-D-ribose 1-phosphate + adenine</text>
        <dbReference type="Rhea" id="RHEA:27642"/>
        <dbReference type="ChEBI" id="CHEBI:16335"/>
        <dbReference type="ChEBI" id="CHEBI:16708"/>
        <dbReference type="ChEBI" id="CHEBI:43474"/>
        <dbReference type="ChEBI" id="CHEBI:57720"/>
        <dbReference type="EC" id="2.4.2.1"/>
    </reaction>
    <physiologicalReaction direction="left-to-right" evidence="8">
        <dbReference type="Rhea" id="RHEA:27643"/>
    </physiologicalReaction>
</comment>
<evidence type="ECO:0000256" key="5">
    <source>
        <dbReference type="ARBA" id="ARBA00022801"/>
    </source>
</evidence>
<evidence type="ECO:0000313" key="11">
    <source>
        <dbReference type="EMBL" id="CRL61350.1"/>
    </source>
</evidence>
<comment type="similarity">
    <text evidence="2 10">Belongs to the purine nucleoside phosphorylase YfiH/LACC1 family.</text>
</comment>
<dbReference type="GO" id="GO:0005507">
    <property type="term" value="F:copper ion binding"/>
    <property type="evidence" value="ECO:0007669"/>
    <property type="project" value="TreeGrafter"/>
</dbReference>
<name>A0A0G4Q6A5_9GAMM</name>
<dbReference type="GO" id="GO:0017061">
    <property type="term" value="F:S-methyl-5-thioadenosine phosphorylase activity"/>
    <property type="evidence" value="ECO:0007669"/>
    <property type="project" value="UniProtKB-EC"/>
</dbReference>
<evidence type="ECO:0000256" key="8">
    <source>
        <dbReference type="ARBA" id="ARBA00048968"/>
    </source>
</evidence>
<dbReference type="RefSeq" id="WP_072063500.1">
    <property type="nucleotide sequence ID" value="NZ_CVRY01000003.1"/>
</dbReference>
<evidence type="ECO:0000313" key="12">
    <source>
        <dbReference type="Proteomes" id="UP000183920"/>
    </source>
</evidence>
<dbReference type="InterPro" id="IPR011324">
    <property type="entry name" value="Cytotoxic_necrot_fac-like_cat"/>
</dbReference>
<protein>
    <recommendedName>
        <fullName evidence="10">Purine nucleoside phosphorylase</fullName>
    </recommendedName>
</protein>
<gene>
    <name evidence="11" type="primary">yfiH</name>
    <name evidence="11" type="ORF">BN1804_01403</name>
</gene>
<reference evidence="12" key="1">
    <citation type="submission" date="2015-06" db="EMBL/GenBank/DDBJ databases">
        <authorList>
            <person name="Urmite Genomes"/>
        </authorList>
    </citation>
    <scope>NUCLEOTIDE SEQUENCE [LARGE SCALE GENOMIC DNA]</scope>
    <source>
        <strain evidence="12">CSUR P1867</strain>
    </source>
</reference>
<comment type="catalytic activity">
    <reaction evidence="7">
        <text>adenosine + H2O + H(+) = inosine + NH4(+)</text>
        <dbReference type="Rhea" id="RHEA:24408"/>
        <dbReference type="ChEBI" id="CHEBI:15377"/>
        <dbReference type="ChEBI" id="CHEBI:15378"/>
        <dbReference type="ChEBI" id="CHEBI:16335"/>
        <dbReference type="ChEBI" id="CHEBI:17596"/>
        <dbReference type="ChEBI" id="CHEBI:28938"/>
        <dbReference type="EC" id="3.5.4.4"/>
    </reaction>
    <physiologicalReaction direction="left-to-right" evidence="7">
        <dbReference type="Rhea" id="RHEA:24409"/>
    </physiologicalReaction>
</comment>
<dbReference type="PANTHER" id="PTHR30616:SF2">
    <property type="entry name" value="PURINE NUCLEOSIDE PHOSPHORYLASE LACC1"/>
    <property type="match status" value="1"/>
</dbReference>
<dbReference type="GO" id="GO:0016787">
    <property type="term" value="F:hydrolase activity"/>
    <property type="evidence" value="ECO:0007669"/>
    <property type="project" value="UniProtKB-KW"/>
</dbReference>
<dbReference type="AlphaFoldDB" id="A0A0G4Q6A5"/>
<evidence type="ECO:0000256" key="4">
    <source>
        <dbReference type="ARBA" id="ARBA00022723"/>
    </source>
</evidence>
<evidence type="ECO:0000256" key="2">
    <source>
        <dbReference type="ARBA" id="ARBA00007353"/>
    </source>
</evidence>
<dbReference type="NCBIfam" id="TIGR00726">
    <property type="entry name" value="peptidoglycan editing factor PgeF"/>
    <property type="match status" value="1"/>
</dbReference>
<evidence type="ECO:0000256" key="9">
    <source>
        <dbReference type="ARBA" id="ARBA00049893"/>
    </source>
</evidence>
<evidence type="ECO:0000256" key="7">
    <source>
        <dbReference type="ARBA" id="ARBA00047989"/>
    </source>
</evidence>
<dbReference type="EMBL" id="CVRY01000003">
    <property type="protein sequence ID" value="CRL61350.1"/>
    <property type="molecule type" value="Genomic_DNA"/>
</dbReference>
<evidence type="ECO:0000256" key="1">
    <source>
        <dbReference type="ARBA" id="ARBA00000553"/>
    </source>
</evidence>
<accession>A0A0G4Q6A5</accession>